<evidence type="ECO:0000313" key="9">
    <source>
        <dbReference type="Proteomes" id="UP000237718"/>
    </source>
</evidence>
<comment type="caution">
    <text evidence="8">The sequence shown here is derived from an EMBL/GenBank/DDBJ whole genome shotgun (WGS) entry which is preliminary data.</text>
</comment>
<name>A0A2T1AC06_TRISK</name>
<keyword evidence="4" id="KW-0067">ATP-binding</keyword>
<evidence type="ECO:0000313" key="8">
    <source>
        <dbReference type="EMBL" id="PRZ46149.1"/>
    </source>
</evidence>
<dbReference type="OrthoDB" id="9801841at2"/>
<dbReference type="Gene3D" id="3.30.200.20">
    <property type="entry name" value="Phosphorylase Kinase, domain 1"/>
    <property type="match status" value="1"/>
</dbReference>
<evidence type="ECO:0000256" key="3">
    <source>
        <dbReference type="ARBA" id="ARBA00022777"/>
    </source>
</evidence>
<keyword evidence="3 8" id="KW-0418">Kinase</keyword>
<accession>A0A2T1AC06</accession>
<dbReference type="PROSITE" id="PS50011">
    <property type="entry name" value="PROTEIN_KINASE_DOM"/>
    <property type="match status" value="1"/>
</dbReference>
<keyword evidence="6" id="KW-0472">Membrane</keyword>
<proteinExistence type="predicted"/>
<evidence type="ECO:0000256" key="5">
    <source>
        <dbReference type="SAM" id="MobiDB-lite"/>
    </source>
</evidence>
<dbReference type="InterPro" id="IPR011009">
    <property type="entry name" value="Kinase-like_dom_sf"/>
</dbReference>
<sequence length="633" mass="67713">MSDEGDKTRLYSPEEANPEGTKDEDRTRIDLSSADQEHEATQFAPVAASRTTEEDTDLPVGTLINNNYRVTGVLKSGGMGSVYRGVEIGTGDPVAIKVVLPDLMRDPQTSLLFKREARTLRQLTHPAIVRYYNYVRDVQLDRYFLVMEFIDGLTLADYVSTDRGLSVSAAYELMYRLAEGLGAAHDLGVVHRDLSPDNVMLPAGRISDAQLIDFGIARSDILANPRIDNQFAGKLKYVAPEQLGLFGGEAGPRADIYGLALLIIAALRGKPLAMGASIKGAIDARARVPDLHDLPQKMRPILAQMLAPDPADRPADMAALREMIAEKPRPRRPAPAVPGLTRPPGLDGVLPPGPAAATPVAPADLAPRDPMPVRLLFAMVLVFVVILGGAGWYGWQEGWIAPSANRPAVGAAVDSLPPRQEVGREAFLARYAEAGCSYAHRIATGPRAGMISVMTQEPDTMPELSSAYEAEFGIVPGTLAFQVSPAQCAALDFAKLFQARPGPDLDLMVTTTEIVSGQTVKGRLAGARDAQIWTALIDAEGRVYNLGEQIQQRALAFGLSSPRGAPTQTQLVLSIATPKALVGTALLQDGSDLGAALEQIEREIRETGGEAAVRVSGIVLQPSGSETAPENNE</sequence>
<dbReference type="EMBL" id="PVUF01000011">
    <property type="protein sequence ID" value="PRZ46149.1"/>
    <property type="molecule type" value="Genomic_DNA"/>
</dbReference>
<feature type="compositionally biased region" description="Basic and acidic residues" evidence="5">
    <location>
        <begin position="20"/>
        <end position="40"/>
    </location>
</feature>
<dbReference type="GO" id="GO:0004674">
    <property type="term" value="F:protein serine/threonine kinase activity"/>
    <property type="evidence" value="ECO:0007669"/>
    <property type="project" value="TreeGrafter"/>
</dbReference>
<dbReference type="PANTHER" id="PTHR43289">
    <property type="entry name" value="MITOGEN-ACTIVATED PROTEIN KINASE KINASE KINASE 20-RELATED"/>
    <property type="match status" value="1"/>
</dbReference>
<dbReference type="AlphaFoldDB" id="A0A2T1AC06"/>
<evidence type="ECO:0000256" key="6">
    <source>
        <dbReference type="SAM" id="Phobius"/>
    </source>
</evidence>
<keyword evidence="1" id="KW-0808">Transferase</keyword>
<feature type="transmembrane region" description="Helical" evidence="6">
    <location>
        <begin position="375"/>
        <end position="395"/>
    </location>
</feature>
<reference evidence="8 9" key="1">
    <citation type="submission" date="2018-03" db="EMBL/GenBank/DDBJ databases">
        <title>Genomic Encyclopedia of Archaeal and Bacterial Type Strains, Phase II (KMG-II): from individual species to whole genera.</title>
        <authorList>
            <person name="Goeker M."/>
        </authorList>
    </citation>
    <scope>NUCLEOTIDE SEQUENCE [LARGE SCALE GENOMIC DNA]</scope>
    <source>
        <strain evidence="8 9">DSM 25328</strain>
    </source>
</reference>
<feature type="compositionally biased region" description="Low complexity" evidence="5">
    <location>
        <begin position="343"/>
        <end position="354"/>
    </location>
</feature>
<dbReference type="SUPFAM" id="SSF56112">
    <property type="entry name" value="Protein kinase-like (PK-like)"/>
    <property type="match status" value="1"/>
</dbReference>
<dbReference type="InterPro" id="IPR008266">
    <property type="entry name" value="Tyr_kinase_AS"/>
</dbReference>
<dbReference type="Proteomes" id="UP000237718">
    <property type="component" value="Unassembled WGS sequence"/>
</dbReference>
<organism evidence="8 9">
    <name type="scientific">Tritonibacter scottomollicae</name>
    <name type="common">Epibacterium scottomollicae</name>
    <dbReference type="NCBI Taxonomy" id="483013"/>
    <lineage>
        <taxon>Bacteria</taxon>
        <taxon>Pseudomonadati</taxon>
        <taxon>Pseudomonadota</taxon>
        <taxon>Alphaproteobacteria</taxon>
        <taxon>Rhodobacterales</taxon>
        <taxon>Paracoccaceae</taxon>
        <taxon>Tritonibacter</taxon>
    </lineage>
</organism>
<keyword evidence="2" id="KW-0547">Nucleotide-binding</keyword>
<dbReference type="PROSITE" id="PS00109">
    <property type="entry name" value="PROTEIN_KINASE_TYR"/>
    <property type="match status" value="1"/>
</dbReference>
<keyword evidence="6" id="KW-1133">Transmembrane helix</keyword>
<dbReference type="InterPro" id="IPR000719">
    <property type="entry name" value="Prot_kinase_dom"/>
</dbReference>
<dbReference type="Gene3D" id="1.10.510.10">
    <property type="entry name" value="Transferase(Phosphotransferase) domain 1"/>
    <property type="match status" value="1"/>
</dbReference>
<gene>
    <name evidence="8" type="ORF">CLV89_11140</name>
</gene>
<dbReference type="CDD" id="cd14014">
    <property type="entry name" value="STKc_PknB_like"/>
    <property type="match status" value="1"/>
</dbReference>
<evidence type="ECO:0000256" key="1">
    <source>
        <dbReference type="ARBA" id="ARBA00022679"/>
    </source>
</evidence>
<dbReference type="PANTHER" id="PTHR43289:SF34">
    <property type="entry name" value="SERINE_THREONINE-PROTEIN KINASE YBDM-RELATED"/>
    <property type="match status" value="1"/>
</dbReference>
<evidence type="ECO:0000259" key="7">
    <source>
        <dbReference type="PROSITE" id="PS50011"/>
    </source>
</evidence>
<feature type="domain" description="Protein kinase" evidence="7">
    <location>
        <begin position="68"/>
        <end position="325"/>
    </location>
</feature>
<evidence type="ECO:0000256" key="2">
    <source>
        <dbReference type="ARBA" id="ARBA00022741"/>
    </source>
</evidence>
<protein>
    <submittedName>
        <fullName evidence="8">Serine/threonine-protein kinase</fullName>
    </submittedName>
</protein>
<evidence type="ECO:0000256" key="4">
    <source>
        <dbReference type="ARBA" id="ARBA00022840"/>
    </source>
</evidence>
<keyword evidence="6" id="KW-0812">Transmembrane</keyword>
<dbReference type="RefSeq" id="WP_106164646.1">
    <property type="nucleotide sequence ID" value="NZ_PVUF01000011.1"/>
</dbReference>
<feature type="region of interest" description="Disordered" evidence="5">
    <location>
        <begin position="1"/>
        <end position="58"/>
    </location>
</feature>
<dbReference type="Pfam" id="PF00069">
    <property type="entry name" value="Pkinase"/>
    <property type="match status" value="1"/>
</dbReference>
<dbReference type="GO" id="GO:0005524">
    <property type="term" value="F:ATP binding"/>
    <property type="evidence" value="ECO:0007669"/>
    <property type="project" value="UniProtKB-KW"/>
</dbReference>
<feature type="region of interest" description="Disordered" evidence="5">
    <location>
        <begin position="325"/>
        <end position="354"/>
    </location>
</feature>